<accession>A0A843YHD9</accession>
<proteinExistence type="predicted"/>
<dbReference type="NCBIfam" id="NF047389">
    <property type="entry name" value="ATPase_Sll1717"/>
    <property type="match status" value="1"/>
</dbReference>
<name>A0A843YHD9_9RHOB</name>
<dbReference type="EMBL" id="WIBF01000013">
    <property type="protein sequence ID" value="MQQ10271.1"/>
    <property type="molecule type" value="Genomic_DNA"/>
</dbReference>
<keyword evidence="2" id="KW-1185">Reference proteome</keyword>
<dbReference type="RefSeq" id="WP_153217244.1">
    <property type="nucleotide sequence ID" value="NZ_WIBF01000013.1"/>
</dbReference>
<evidence type="ECO:0000313" key="2">
    <source>
        <dbReference type="Proteomes" id="UP000444174"/>
    </source>
</evidence>
<dbReference type="InterPro" id="IPR059206">
    <property type="entry name" value="Sll1717-like"/>
</dbReference>
<sequence>MAQGDKLSLKNMYLGEVDTTIELDISGREARSDFYNSYYVRSDAEVASFLDGRKCFVYGQKGAGKTAFLRYIGERLRRDTQMGRDFDLYLFSKDFPKAIYEDLTEFTAKKRKIDPDDFQHRLNPFRDIDYEDLWTFILLQKLSEQVKENGGLKVVHDVHFKRFLQLLDLVESGSVFDRFARLLPKVRKGSLSLAESPSVVVDLEFDGSSSDVAKFSDYVSELRDEYSKLTFSAGSYHLMFDEIDPRVGSGKAFDLDCILIRDLILTIYNLNRSHSSSVRRVFFSAAIRSEILREVNRLGKEVHKYLETLGIHMNWGELGRRDVDHPLIKMVCKKIIHSEKKLGIYGHQDDENYREIWKKYFQKTQGEVLSPNEILRLTWMKPRDVVRYLNACRDLDGDAKVFDKSLLDRSLGPYSFGSWRDIQAQLSGSVGAEVVSALESVFSRFHRKFNIDELQHRIDSIAAMSEKGQALKELFKPLDVLELLYFHGIVGVPSGGSRADFYFEGHTSPDFFEGIQLHDGLAAKFKLKKIRKSGEHTRDLFESGE</sequence>
<dbReference type="Proteomes" id="UP000444174">
    <property type="component" value="Unassembled WGS sequence"/>
</dbReference>
<organism evidence="1 2">
    <name type="scientific">Tritonibacter litoralis</name>
    <dbReference type="NCBI Taxonomy" id="2662264"/>
    <lineage>
        <taxon>Bacteria</taxon>
        <taxon>Pseudomonadati</taxon>
        <taxon>Pseudomonadota</taxon>
        <taxon>Alphaproteobacteria</taxon>
        <taxon>Rhodobacterales</taxon>
        <taxon>Paracoccaceae</taxon>
        <taxon>Tritonibacter</taxon>
    </lineage>
</organism>
<gene>
    <name evidence="1" type="ORF">GFB49_17525</name>
</gene>
<reference evidence="1 2" key="1">
    <citation type="submission" date="2019-10" db="EMBL/GenBank/DDBJ databases">
        <title>Epibacterium sp. nov., isolated from seawater.</title>
        <authorList>
            <person name="Zhang X."/>
            <person name="Li N."/>
        </authorList>
    </citation>
    <scope>NUCLEOTIDE SEQUENCE [LARGE SCALE GENOMIC DNA]</scope>
    <source>
        <strain evidence="1 2">SM1979</strain>
    </source>
</reference>
<comment type="caution">
    <text evidence="1">The sequence shown here is derived from an EMBL/GenBank/DDBJ whole genome shotgun (WGS) entry which is preliminary data.</text>
</comment>
<protein>
    <submittedName>
        <fullName evidence="1">Uncharacterized protein</fullName>
    </submittedName>
</protein>
<dbReference type="AlphaFoldDB" id="A0A843YHD9"/>
<evidence type="ECO:0000313" key="1">
    <source>
        <dbReference type="EMBL" id="MQQ10271.1"/>
    </source>
</evidence>